<evidence type="ECO:0000259" key="2">
    <source>
        <dbReference type="Pfam" id="PF08028"/>
    </source>
</evidence>
<dbReference type="InterPro" id="IPR036250">
    <property type="entry name" value="AcylCo_DH-like_C"/>
</dbReference>
<dbReference type="Proteomes" id="UP000612899">
    <property type="component" value="Unassembled WGS sequence"/>
</dbReference>
<dbReference type="Gene3D" id="1.10.540.10">
    <property type="entry name" value="Acyl-CoA dehydrogenase/oxidase, N-terminal domain"/>
    <property type="match status" value="1"/>
</dbReference>
<dbReference type="PANTHER" id="PTHR43884">
    <property type="entry name" value="ACYL-COA DEHYDROGENASE"/>
    <property type="match status" value="1"/>
</dbReference>
<feature type="domain" description="Acyl-CoA dehydrogenase C-terminal" evidence="2">
    <location>
        <begin position="225"/>
        <end position="343"/>
    </location>
</feature>
<dbReference type="InterPro" id="IPR037069">
    <property type="entry name" value="AcylCoA_DH/ox_N_sf"/>
</dbReference>
<dbReference type="InterPro" id="IPR046373">
    <property type="entry name" value="Acyl-CoA_Oxase/DH_mid-dom_sf"/>
</dbReference>
<dbReference type="RefSeq" id="WP_203911933.1">
    <property type="nucleotide sequence ID" value="NZ_BONY01000045.1"/>
</dbReference>
<evidence type="ECO:0000313" key="3">
    <source>
        <dbReference type="EMBL" id="GIH08178.1"/>
    </source>
</evidence>
<dbReference type="PANTHER" id="PTHR43884:SF25">
    <property type="entry name" value="ACYL-COA DEHYDROGENASE YDBM-RELATED"/>
    <property type="match status" value="1"/>
</dbReference>
<dbReference type="Gene3D" id="2.40.110.10">
    <property type="entry name" value="Butyryl-CoA Dehydrogenase, subunit A, domain 2"/>
    <property type="match status" value="1"/>
</dbReference>
<dbReference type="Gene3D" id="1.20.140.10">
    <property type="entry name" value="Butyryl-CoA Dehydrogenase, subunit A, domain 3"/>
    <property type="match status" value="1"/>
</dbReference>
<dbReference type="SUPFAM" id="SSF56645">
    <property type="entry name" value="Acyl-CoA dehydrogenase NM domain-like"/>
    <property type="match status" value="1"/>
</dbReference>
<name>A0A8J3QC86_9ACTN</name>
<dbReference type="AlphaFoldDB" id="A0A8J3QC86"/>
<dbReference type="PIRSF" id="PIRSF016578">
    <property type="entry name" value="HsaA"/>
    <property type="match status" value="1"/>
</dbReference>
<evidence type="ECO:0000256" key="1">
    <source>
        <dbReference type="ARBA" id="ARBA00023002"/>
    </source>
</evidence>
<dbReference type="EMBL" id="BONY01000045">
    <property type="protein sequence ID" value="GIH08178.1"/>
    <property type="molecule type" value="Genomic_DNA"/>
</dbReference>
<sequence>MQELLPLAEKLKAIAAEHAQAADRAGRLDIAVVQALTSSGFSRHFVPAKWGGSEGTFAELTQAVIAVGEGCPATAWCASLSAYSGRFAAYLPVAGQEVLWGNGPDRFIVSGLVASGSATEVEGGYRIGGRWLYVSGCEFGDWALLCGPAGDPSVAKFFAVPREKYAIEATWDSVGMKATGSHTLVVDDVFVPSHLTFERSAIMTGRNEHSTAPAHNVPFGAAGGLTFAGPALGAAIGALNTTIAILAGKKHSPGVAQGLARASGEIEAARLFVERVAATLDTQPVTRPTAARCARDSALAAELLVTAVNGLVKAGGTSGLAETNDLQRFWRDVVAATSHVALRFEISAGPFTETLLGA</sequence>
<keyword evidence="3" id="KW-0378">Hydrolase</keyword>
<dbReference type="InterPro" id="IPR009100">
    <property type="entry name" value="AcylCoA_DH/oxidase_NM_dom_sf"/>
</dbReference>
<organism evidence="3 4">
    <name type="scientific">Rhizocola hellebori</name>
    <dbReference type="NCBI Taxonomy" id="1392758"/>
    <lineage>
        <taxon>Bacteria</taxon>
        <taxon>Bacillati</taxon>
        <taxon>Actinomycetota</taxon>
        <taxon>Actinomycetes</taxon>
        <taxon>Micromonosporales</taxon>
        <taxon>Micromonosporaceae</taxon>
        <taxon>Rhizocola</taxon>
    </lineage>
</organism>
<dbReference type="Pfam" id="PF08028">
    <property type="entry name" value="Acyl-CoA_dh_2"/>
    <property type="match status" value="1"/>
</dbReference>
<dbReference type="GO" id="GO:0050660">
    <property type="term" value="F:flavin adenine dinucleotide binding"/>
    <property type="evidence" value="ECO:0007669"/>
    <property type="project" value="InterPro"/>
</dbReference>
<dbReference type="SUPFAM" id="SSF47203">
    <property type="entry name" value="Acyl-CoA dehydrogenase C-terminal domain-like"/>
    <property type="match status" value="1"/>
</dbReference>
<dbReference type="GO" id="GO:0003995">
    <property type="term" value="F:acyl-CoA dehydrogenase activity"/>
    <property type="evidence" value="ECO:0007669"/>
    <property type="project" value="TreeGrafter"/>
</dbReference>
<keyword evidence="1" id="KW-0560">Oxidoreductase</keyword>
<comment type="caution">
    <text evidence="3">The sequence shown here is derived from an EMBL/GenBank/DDBJ whole genome shotgun (WGS) entry which is preliminary data.</text>
</comment>
<proteinExistence type="predicted"/>
<dbReference type="InterPro" id="IPR013107">
    <property type="entry name" value="Acyl-CoA_DH_C"/>
</dbReference>
<keyword evidence="4" id="KW-1185">Reference proteome</keyword>
<gene>
    <name evidence="3" type="ORF">Rhe02_62450</name>
</gene>
<dbReference type="GO" id="GO:0016787">
    <property type="term" value="F:hydrolase activity"/>
    <property type="evidence" value="ECO:0007669"/>
    <property type="project" value="UniProtKB-KW"/>
</dbReference>
<reference evidence="3" key="1">
    <citation type="submission" date="2021-01" db="EMBL/GenBank/DDBJ databases">
        <title>Whole genome shotgun sequence of Rhizocola hellebori NBRC 109834.</title>
        <authorList>
            <person name="Komaki H."/>
            <person name="Tamura T."/>
        </authorList>
    </citation>
    <scope>NUCLEOTIDE SEQUENCE</scope>
    <source>
        <strain evidence="3">NBRC 109834</strain>
    </source>
</reference>
<evidence type="ECO:0000313" key="4">
    <source>
        <dbReference type="Proteomes" id="UP000612899"/>
    </source>
</evidence>
<protein>
    <submittedName>
        <fullName evidence="3">Hydrolase</fullName>
    </submittedName>
</protein>
<accession>A0A8J3QC86</accession>